<dbReference type="EMBL" id="BQNB010017416">
    <property type="protein sequence ID" value="GJT62909.1"/>
    <property type="molecule type" value="Genomic_DNA"/>
</dbReference>
<name>A0ABQ5FIA2_9ASTR</name>
<evidence type="ECO:0000313" key="2">
    <source>
        <dbReference type="EMBL" id="GJT62909.1"/>
    </source>
</evidence>
<reference evidence="2" key="2">
    <citation type="submission" date="2022-01" db="EMBL/GenBank/DDBJ databases">
        <authorList>
            <person name="Yamashiro T."/>
            <person name="Shiraishi A."/>
            <person name="Satake H."/>
            <person name="Nakayama K."/>
        </authorList>
    </citation>
    <scope>NUCLEOTIDE SEQUENCE</scope>
</reference>
<keyword evidence="3" id="KW-1185">Reference proteome</keyword>
<organism evidence="2 3">
    <name type="scientific">Tanacetum coccineum</name>
    <dbReference type="NCBI Taxonomy" id="301880"/>
    <lineage>
        <taxon>Eukaryota</taxon>
        <taxon>Viridiplantae</taxon>
        <taxon>Streptophyta</taxon>
        <taxon>Embryophyta</taxon>
        <taxon>Tracheophyta</taxon>
        <taxon>Spermatophyta</taxon>
        <taxon>Magnoliopsida</taxon>
        <taxon>eudicotyledons</taxon>
        <taxon>Gunneridae</taxon>
        <taxon>Pentapetalae</taxon>
        <taxon>asterids</taxon>
        <taxon>campanulids</taxon>
        <taxon>Asterales</taxon>
        <taxon>Asteraceae</taxon>
        <taxon>Asteroideae</taxon>
        <taxon>Anthemideae</taxon>
        <taxon>Anthemidinae</taxon>
        <taxon>Tanacetum</taxon>
    </lineage>
</organism>
<sequence length="393" mass="42673">MAAPVISISSDVSVESVGSSFLELSLSVLIFVEVPVALEVGAAEVASPAGVPELDTHSSSEADPSESSPPPYLFHLHLLLPHPGFVDDELFLSDPGRTFLLVDFTVLIPGGPCRQDYEEVGLDLTFSSYFSGSPSDSLPDTSSIHSSGCNSSGQSHSGPSTRVASPRLVYPPVMTPRYSEAFRRWMSAPLSTPYPSMTSKSSLDHLLRGHWIHLHLLPDHLARDADPLIGDEHMEIGNANAEAVTDLGIGDGVGAHTVDGIGMGVEVAASDIREEEEEFEAEASAGGTMEIAVDPLVTGGISEPTEGDAYDLEGTLYDIAHYMSKVPLDRITEMGEPKVRALLCIEKDRVDSLRHYMALSQEEFHQICRDRDDTRRRLRKLESLVERRLGFHP</sequence>
<evidence type="ECO:0000313" key="3">
    <source>
        <dbReference type="Proteomes" id="UP001151760"/>
    </source>
</evidence>
<feature type="compositionally biased region" description="Low complexity" evidence="1">
    <location>
        <begin position="137"/>
        <end position="158"/>
    </location>
</feature>
<protein>
    <submittedName>
        <fullName evidence="2">Uncharacterized protein</fullName>
    </submittedName>
</protein>
<accession>A0ABQ5FIA2</accession>
<evidence type="ECO:0000256" key="1">
    <source>
        <dbReference type="SAM" id="MobiDB-lite"/>
    </source>
</evidence>
<comment type="caution">
    <text evidence="2">The sequence shown here is derived from an EMBL/GenBank/DDBJ whole genome shotgun (WGS) entry which is preliminary data.</text>
</comment>
<gene>
    <name evidence="2" type="ORF">Tco_1006442</name>
</gene>
<proteinExistence type="predicted"/>
<dbReference type="Proteomes" id="UP001151760">
    <property type="component" value="Unassembled WGS sequence"/>
</dbReference>
<feature type="region of interest" description="Disordered" evidence="1">
    <location>
        <begin position="137"/>
        <end position="165"/>
    </location>
</feature>
<reference evidence="2" key="1">
    <citation type="journal article" date="2022" name="Int. J. Mol. Sci.">
        <title>Draft Genome of Tanacetum Coccineum: Genomic Comparison of Closely Related Tanacetum-Family Plants.</title>
        <authorList>
            <person name="Yamashiro T."/>
            <person name="Shiraishi A."/>
            <person name="Nakayama K."/>
            <person name="Satake H."/>
        </authorList>
    </citation>
    <scope>NUCLEOTIDE SEQUENCE</scope>
</reference>